<evidence type="ECO:0000256" key="11">
    <source>
        <dbReference type="ARBA" id="ARBA00038854"/>
    </source>
</evidence>
<dbReference type="PANTHER" id="PTHR46012:SF2">
    <property type="entry name" value="IP22168P"/>
    <property type="match status" value="1"/>
</dbReference>
<proteinExistence type="inferred from homology"/>
<comment type="subcellular location">
    <subcellularLocation>
        <location evidence="1">Membrane</location>
        <topology evidence="1">Single-pass type II membrane protein</topology>
    </subcellularLocation>
</comment>
<keyword evidence="6" id="KW-0735">Signal-anchor</keyword>
<dbReference type="SUPFAM" id="SSF53448">
    <property type="entry name" value="Nucleotide-diphospho-sugar transferases"/>
    <property type="match status" value="1"/>
</dbReference>
<dbReference type="InterPro" id="IPR002495">
    <property type="entry name" value="Glyco_trans_8"/>
</dbReference>
<keyword evidence="8" id="KW-0472">Membrane</keyword>
<dbReference type="AlphaFoldDB" id="A0A0K8TEM9"/>
<name>A0A0K8TEM9_LYGHE</name>
<evidence type="ECO:0000256" key="1">
    <source>
        <dbReference type="ARBA" id="ARBA00004606"/>
    </source>
</evidence>
<keyword evidence="7" id="KW-1133">Transmembrane helix</keyword>
<reference evidence="13" key="1">
    <citation type="submission" date="2014-09" db="EMBL/GenBank/DDBJ databases">
        <authorList>
            <person name="Magalhaes I.L.F."/>
            <person name="Oliveira U."/>
            <person name="Santos F.R."/>
            <person name="Vidigal T.H.D.A."/>
            <person name="Brescovit A.D."/>
            <person name="Santos A.J."/>
        </authorList>
    </citation>
    <scope>NUCLEOTIDE SEQUENCE</scope>
</reference>
<dbReference type="PANTHER" id="PTHR46012">
    <property type="entry name" value="IP22168P"/>
    <property type="match status" value="1"/>
</dbReference>
<comment type="similarity">
    <text evidence="2">Belongs to the glycosyltransferase 8 family.</text>
</comment>
<dbReference type="GO" id="GO:0016266">
    <property type="term" value="P:protein O-linked glycosylation via N-acetyl-galactosamine"/>
    <property type="evidence" value="ECO:0007669"/>
    <property type="project" value="TreeGrafter"/>
</dbReference>
<evidence type="ECO:0000256" key="8">
    <source>
        <dbReference type="ARBA" id="ARBA00023136"/>
    </source>
</evidence>
<dbReference type="EC" id="2.4.2.42" evidence="11"/>
<evidence type="ECO:0000256" key="12">
    <source>
        <dbReference type="ARBA" id="ARBA00049181"/>
    </source>
</evidence>
<dbReference type="GO" id="GO:0140563">
    <property type="term" value="F:UDP-D-xylose:beta-D-glucoside alpha-1,3-D-xylosyltransferase activity"/>
    <property type="evidence" value="ECO:0007669"/>
    <property type="project" value="UniProtKB-EC"/>
</dbReference>
<evidence type="ECO:0000256" key="9">
    <source>
        <dbReference type="ARBA" id="ARBA00023180"/>
    </source>
</evidence>
<keyword evidence="3" id="KW-0328">Glycosyltransferase</keyword>
<keyword evidence="9" id="KW-0325">Glycoprotein</keyword>
<evidence type="ECO:0000256" key="6">
    <source>
        <dbReference type="ARBA" id="ARBA00022968"/>
    </source>
</evidence>
<dbReference type="InterPro" id="IPR051993">
    <property type="entry name" value="Glycosyltransferase_8"/>
</dbReference>
<evidence type="ECO:0000256" key="7">
    <source>
        <dbReference type="ARBA" id="ARBA00022989"/>
    </source>
</evidence>
<evidence type="ECO:0000256" key="3">
    <source>
        <dbReference type="ARBA" id="ARBA00022676"/>
    </source>
</evidence>
<evidence type="ECO:0000256" key="2">
    <source>
        <dbReference type="ARBA" id="ARBA00006351"/>
    </source>
</evidence>
<dbReference type="InterPro" id="IPR029044">
    <property type="entry name" value="Nucleotide-diphossugar_trans"/>
</dbReference>
<dbReference type="GO" id="GO:0016020">
    <property type="term" value="C:membrane"/>
    <property type="evidence" value="ECO:0007669"/>
    <property type="project" value="UniProtKB-SubCell"/>
</dbReference>
<keyword evidence="4" id="KW-0808">Transferase</keyword>
<keyword evidence="5" id="KW-0812">Transmembrane</keyword>
<dbReference type="EMBL" id="GBRD01002216">
    <property type="protein sequence ID" value="JAG63605.1"/>
    <property type="molecule type" value="Transcribed_RNA"/>
</dbReference>
<evidence type="ECO:0000313" key="13">
    <source>
        <dbReference type="EMBL" id="JAG63605.1"/>
    </source>
</evidence>
<accession>A0A0K8TEM9</accession>
<evidence type="ECO:0000256" key="5">
    <source>
        <dbReference type="ARBA" id="ARBA00022692"/>
    </source>
</evidence>
<organism evidence="13">
    <name type="scientific">Lygus hesperus</name>
    <name type="common">Western plant bug</name>
    <dbReference type="NCBI Taxonomy" id="30085"/>
    <lineage>
        <taxon>Eukaryota</taxon>
        <taxon>Metazoa</taxon>
        <taxon>Ecdysozoa</taxon>
        <taxon>Arthropoda</taxon>
        <taxon>Hexapoda</taxon>
        <taxon>Insecta</taxon>
        <taxon>Pterygota</taxon>
        <taxon>Neoptera</taxon>
        <taxon>Paraneoptera</taxon>
        <taxon>Hemiptera</taxon>
        <taxon>Heteroptera</taxon>
        <taxon>Panheteroptera</taxon>
        <taxon>Cimicomorpha</taxon>
        <taxon>Miridae</taxon>
        <taxon>Mirini</taxon>
        <taxon>Lygus</taxon>
    </lineage>
</organism>
<sequence>MKLQYRVILFLLVLGFSFLLLYKDPSLVGLVLSSNVLQTQNLGPKPMKSRAEISTVYSNERPKRDIVLSVVVCGDRVSETLVMIKSAVVFSQDSSLRIVVIADPQIIPNFEEKLTEWRHMLNGSFEYETHPIRFPKHGGEEWRKLFKPCASQRLFLPSLLTNIDSVLYVDTDVLFLSPPESVWKYFDSMNSTQLAALAPEHEDPNTGWYNRFARHPFYGKLGLNSGVMLINLTRMRQFQWEKYLVPIYKEYKLKMTWGDQDIINIIFNFHPERLYVYDCSYNYRSDHCMYRSVCSQAERHGVNVLHGSRGTFHNEKQPAFKAIFQAFEEYQIGSDVYQYLLLPMESYLKSTSTTNCGKMYEMFLKQIQEYVGDRDYFS</sequence>
<evidence type="ECO:0000256" key="4">
    <source>
        <dbReference type="ARBA" id="ARBA00022679"/>
    </source>
</evidence>
<comment type="catalytic activity">
    <reaction evidence="12">
        <text>3-O-(beta-D-glucosyl)-L-seryl-[EGF-like domain protein] + UDP-alpha-D-xylose = 3-O-[alpha-D-xylosyl-(1-&gt;3)-beta-D-glucosyl]-L-seryl-[EGF-like domain protein] + UDP + H(+)</text>
        <dbReference type="Rhea" id="RHEA:56064"/>
        <dbReference type="Rhea" id="RHEA-COMP:14610"/>
        <dbReference type="Rhea" id="RHEA-COMP:14611"/>
        <dbReference type="ChEBI" id="CHEBI:15378"/>
        <dbReference type="ChEBI" id="CHEBI:57632"/>
        <dbReference type="ChEBI" id="CHEBI:58223"/>
        <dbReference type="ChEBI" id="CHEBI:140575"/>
        <dbReference type="ChEBI" id="CHEBI:140576"/>
        <dbReference type="EC" id="2.4.2.42"/>
    </reaction>
</comment>
<evidence type="ECO:0000256" key="10">
    <source>
        <dbReference type="ARBA" id="ARBA00037301"/>
    </source>
</evidence>
<protein>
    <recommendedName>
        <fullName evidence="11">UDP-D-xylose:beta-D-glucoside alpha-1,3-D-xylosyltransferase</fullName>
        <ecNumber evidence="11">2.4.2.42</ecNumber>
    </recommendedName>
</protein>
<comment type="function">
    <text evidence="10">Glycosyltransferase which elongates the O-linked glucose attached to EGF-like repeats in the extracellular domain of Notch proteins by catalyzing the addition of xylose.</text>
</comment>
<dbReference type="Gene3D" id="3.90.550.10">
    <property type="entry name" value="Spore Coat Polysaccharide Biosynthesis Protein SpsA, Chain A"/>
    <property type="match status" value="1"/>
</dbReference>
<dbReference type="Pfam" id="PF01501">
    <property type="entry name" value="Glyco_transf_8"/>
    <property type="match status" value="1"/>
</dbReference>